<keyword evidence="5" id="KW-1185">Reference proteome</keyword>
<feature type="transmembrane region" description="Helical" evidence="1">
    <location>
        <begin position="75"/>
        <end position="96"/>
    </location>
</feature>
<protein>
    <submittedName>
        <fullName evidence="4">ABC transporter permease</fullName>
    </submittedName>
</protein>
<evidence type="ECO:0000256" key="1">
    <source>
        <dbReference type="SAM" id="Phobius"/>
    </source>
</evidence>
<reference evidence="4" key="2">
    <citation type="submission" date="2021-04" db="EMBL/GenBank/DDBJ databases">
        <title>Novel species in family Eggerthellaceae.</title>
        <authorList>
            <person name="Zhang G."/>
        </authorList>
    </citation>
    <scope>NUCLEOTIDE SEQUENCE</scope>
    <source>
        <strain evidence="4">Zg-886</strain>
    </source>
</reference>
<evidence type="ECO:0000313" key="5">
    <source>
        <dbReference type="Proteomes" id="UP000636394"/>
    </source>
</evidence>
<organism evidence="4 6">
    <name type="scientific">Xiamenia xianingshaonis</name>
    <dbReference type="NCBI Taxonomy" id="2682776"/>
    <lineage>
        <taxon>Bacteria</taxon>
        <taxon>Bacillati</taxon>
        <taxon>Actinomycetota</taxon>
        <taxon>Coriobacteriia</taxon>
        <taxon>Eggerthellales</taxon>
        <taxon>Eggerthellaceae</taxon>
        <taxon>Xiamenia</taxon>
    </lineage>
</organism>
<dbReference type="Proteomes" id="UP000671910">
    <property type="component" value="Chromosome"/>
</dbReference>
<evidence type="ECO:0000256" key="2">
    <source>
        <dbReference type="SAM" id="SignalP"/>
    </source>
</evidence>
<dbReference type="Pfam" id="PF06541">
    <property type="entry name" value="ABC_trans_CmpB"/>
    <property type="match status" value="1"/>
</dbReference>
<feature type="transmembrane region" description="Helical" evidence="1">
    <location>
        <begin position="227"/>
        <end position="253"/>
    </location>
</feature>
<feature type="transmembrane region" description="Helical" evidence="1">
    <location>
        <begin position="273"/>
        <end position="295"/>
    </location>
</feature>
<dbReference type="EMBL" id="WPCR01000006">
    <property type="protein sequence ID" value="NHM14165.1"/>
    <property type="molecule type" value="Genomic_DNA"/>
</dbReference>
<keyword evidence="1" id="KW-0472">Membrane</keyword>
<feature type="chain" id="PRO_5038935203" evidence="2">
    <location>
        <begin position="23"/>
        <end position="380"/>
    </location>
</feature>
<feature type="signal peptide" evidence="2">
    <location>
        <begin position="1"/>
        <end position="22"/>
    </location>
</feature>
<reference evidence="3 5" key="1">
    <citation type="submission" date="2019-11" db="EMBL/GenBank/DDBJ databases">
        <title>Eggerthellaceae novel genus isolated from the rectal contents of marmort.</title>
        <authorList>
            <person name="Zhang G."/>
        </authorList>
    </citation>
    <scope>NUCLEOTIDE SEQUENCE [LARGE SCALE GENOMIC DNA]</scope>
    <source>
        <strain evidence="3">Zg-886</strain>
        <strain evidence="5">zg-886</strain>
    </source>
</reference>
<gene>
    <name evidence="3" type="ORF">GMI68_05190</name>
    <name evidence="4" type="ORF">J7S26_07680</name>
</gene>
<feature type="transmembrane region" description="Helical" evidence="1">
    <location>
        <begin position="102"/>
        <end position="120"/>
    </location>
</feature>
<dbReference type="KEGG" id="ebz:J7S26_07680"/>
<feature type="transmembrane region" description="Helical" evidence="1">
    <location>
        <begin position="38"/>
        <end position="63"/>
    </location>
</feature>
<dbReference type="InterPro" id="IPR010540">
    <property type="entry name" value="CmpB_TMEM229"/>
</dbReference>
<evidence type="ECO:0000313" key="4">
    <source>
        <dbReference type="EMBL" id="QTU85250.1"/>
    </source>
</evidence>
<proteinExistence type="predicted"/>
<accession>A0A9E6MSN1</accession>
<feature type="transmembrane region" description="Helical" evidence="1">
    <location>
        <begin position="158"/>
        <end position="179"/>
    </location>
</feature>
<dbReference type="EMBL" id="CP072829">
    <property type="protein sequence ID" value="QTU85250.1"/>
    <property type="molecule type" value="Genomic_DNA"/>
</dbReference>
<feature type="transmembrane region" description="Helical" evidence="1">
    <location>
        <begin position="199"/>
        <end position="220"/>
    </location>
</feature>
<keyword evidence="1" id="KW-0812">Transmembrane</keyword>
<evidence type="ECO:0000313" key="6">
    <source>
        <dbReference type="Proteomes" id="UP000671910"/>
    </source>
</evidence>
<keyword evidence="2" id="KW-0732">Signal</keyword>
<keyword evidence="1" id="KW-1133">Transmembrane helix</keyword>
<evidence type="ECO:0000313" key="3">
    <source>
        <dbReference type="EMBL" id="NHM14165.1"/>
    </source>
</evidence>
<name>A0A9E6MSN1_9ACTN</name>
<dbReference type="Proteomes" id="UP000636394">
    <property type="component" value="Unassembled WGS sequence"/>
</dbReference>
<sequence length="380" mass="42154">MKVYGWLCIASALVVLAGTVRAAIASAALFEEGAMESLGASTTVVTFVHLGVVALLAVAFFVFGTRLLRNQRRFAAYLAYGIYLLMLLGLLCSLMLEGVTYSLGVYVAVFAVTVAAQSYLDPSLRDERKLHRLLRAREDLAQAEAGTLGRDPEGKGYIALNFFNLFWVFVASSVLGLFMEEIVHFLIIVPGQWQDRAGLLFGPFSPIYGCGAVLMTLFLNRLHKKSLILVFVLSALVGGAFEYFTSWFMQYTYGAVAWDYTGQWLSIGGRTCGWAMGCWGFLGCVWIKLLLPLLLHVINLVPWNWRYSLTTAAAALMLVDAVMSLQALDCWYERLSGQPVDTPIERFYAQHFDNAFMSDRFQSMTINPDDAARHSRATGS</sequence>
<dbReference type="AlphaFoldDB" id="A0A9E6MSN1"/>